<dbReference type="Proteomes" id="UP000186895">
    <property type="component" value="Unassembled WGS sequence"/>
</dbReference>
<dbReference type="Pfam" id="PF13682">
    <property type="entry name" value="CZB"/>
    <property type="match status" value="1"/>
</dbReference>
<dbReference type="CDD" id="cd11386">
    <property type="entry name" value="MCP_signal"/>
    <property type="match status" value="1"/>
</dbReference>
<dbReference type="PANTHER" id="PTHR32089:SF119">
    <property type="entry name" value="METHYL-ACCEPTING CHEMOTAXIS PROTEIN CTPL"/>
    <property type="match status" value="1"/>
</dbReference>
<evidence type="ECO:0000256" key="3">
    <source>
        <dbReference type="ARBA" id="ARBA00022989"/>
    </source>
</evidence>
<feature type="domain" description="Methyl-accepting transducer" evidence="9">
    <location>
        <begin position="271"/>
        <end position="507"/>
    </location>
</feature>
<dbReference type="Pfam" id="PF00015">
    <property type="entry name" value="MCPsignal"/>
    <property type="match status" value="1"/>
</dbReference>
<comment type="similarity">
    <text evidence="6">Belongs to the methyl-accepting chemotaxis (MCP) protein family.</text>
</comment>
<feature type="domain" description="HAMP" evidence="10">
    <location>
        <begin position="213"/>
        <end position="266"/>
    </location>
</feature>
<dbReference type="SUPFAM" id="SSF58104">
    <property type="entry name" value="Methyl-accepting chemotaxis protein (MCP) signaling domain"/>
    <property type="match status" value="1"/>
</dbReference>
<dbReference type="eggNOG" id="COG0840">
    <property type="taxonomic scope" value="Bacteria"/>
</dbReference>
<evidence type="ECO:0000256" key="8">
    <source>
        <dbReference type="SAM" id="Phobius"/>
    </source>
</evidence>
<keyword evidence="3 8" id="KW-1133">Transmembrane helix</keyword>
<proteinExistence type="inferred from homology"/>
<evidence type="ECO:0000256" key="4">
    <source>
        <dbReference type="ARBA" id="ARBA00023136"/>
    </source>
</evidence>
<evidence type="ECO:0000313" key="11">
    <source>
        <dbReference type="EMBL" id="SIQ36889.1"/>
    </source>
</evidence>
<dbReference type="Pfam" id="PF13675">
    <property type="entry name" value="PilJ"/>
    <property type="match status" value="1"/>
</dbReference>
<evidence type="ECO:0000256" key="1">
    <source>
        <dbReference type="ARBA" id="ARBA00004141"/>
    </source>
</evidence>
<dbReference type="GO" id="GO:0006935">
    <property type="term" value="P:chemotaxis"/>
    <property type="evidence" value="ECO:0007669"/>
    <property type="project" value="UniProtKB-ARBA"/>
</dbReference>
<dbReference type="InterPro" id="IPR025991">
    <property type="entry name" value="Chemoreceptor_zinc-bind_dom"/>
</dbReference>
<evidence type="ECO:0000256" key="2">
    <source>
        <dbReference type="ARBA" id="ARBA00022692"/>
    </source>
</evidence>
<evidence type="ECO:0000259" key="10">
    <source>
        <dbReference type="PROSITE" id="PS50885"/>
    </source>
</evidence>
<dbReference type="GO" id="GO:0016020">
    <property type="term" value="C:membrane"/>
    <property type="evidence" value="ECO:0007669"/>
    <property type="project" value="UniProtKB-SubCell"/>
</dbReference>
<reference evidence="11 12" key="1">
    <citation type="submission" date="2017-01" db="EMBL/GenBank/DDBJ databases">
        <authorList>
            <person name="Mah S.A."/>
            <person name="Swanson W.J."/>
            <person name="Moy G.W."/>
            <person name="Vacquier V.D."/>
        </authorList>
    </citation>
    <scope>NUCLEOTIDE SEQUENCE [LARGE SCALE GENOMIC DNA]</scope>
    <source>
        <strain evidence="11 12">DSM 7027</strain>
    </source>
</reference>
<evidence type="ECO:0000256" key="6">
    <source>
        <dbReference type="ARBA" id="ARBA00029447"/>
    </source>
</evidence>
<sequence length="663" mass="72273">MFKYTPDKRSIRFRIGKALEKSLEMIGMRTLDAQFMFSYILIFVLTALIGVSVWMTGSDDATAINVAGKQRMLSQRLAKETLLIQQGAVDTGLAQATIRSFETAHRALLNGNAGLGIKAASEVDIRKQLEHVGTLWRDYRATVEQLVSGSDGNTEALGRLQKQSLSVLTEMNKAVGMMEQRSIAEQALLQNLALAVTAVVLILIVMGRMFGLTVMFRQIKNLRDHLRVLAEGNFSVPIEVDNPNNEVGQNYSAYNGIILEIGELLHKVGQTSGRISTGVSQINSALGDTDRGVSDQQAQVEQVAAAITEMASTVQEVAHSAANAATSAEAANESAKGGQQLVATVSDQIGSVADQVRQSGQVIHELAQGSEEVSQILDVITGIAEQTNLLALNAAIEAARAGEQGRGFAVVADEVRTLAQRTQESTSNIARIVERLQQHSSSAVHSIETSQKMAEESVANAEEARSVILRIVDAVSVINDMNTQIATAAEEQSQVAQDMDRHITGIADQARRTSIFSQQSVHVTHSINHHVDALMEEVNRFETNVQGVDLSAAKSAHLSWKTRLRSYLDGKATLKESEAVSHMDCKFGKWYYSEGKEKYGQMNEFRAIEAPHERLHAKVREAIQFQNANDHAAAERCYDEVAAISGDIVDKLTELEDRVQQVG</sequence>
<dbReference type="PANTHER" id="PTHR32089">
    <property type="entry name" value="METHYL-ACCEPTING CHEMOTAXIS PROTEIN MCPB"/>
    <property type="match status" value="1"/>
</dbReference>
<keyword evidence="12" id="KW-1185">Reference proteome</keyword>
<organism evidence="11 12">
    <name type="scientific">Marinobacterium stanieri</name>
    <dbReference type="NCBI Taxonomy" id="49186"/>
    <lineage>
        <taxon>Bacteria</taxon>
        <taxon>Pseudomonadati</taxon>
        <taxon>Pseudomonadota</taxon>
        <taxon>Gammaproteobacteria</taxon>
        <taxon>Oceanospirillales</taxon>
        <taxon>Oceanospirillaceae</taxon>
        <taxon>Marinobacterium</taxon>
    </lineage>
</organism>
<dbReference type="PROSITE" id="PS50885">
    <property type="entry name" value="HAMP"/>
    <property type="match status" value="1"/>
</dbReference>
<evidence type="ECO:0000256" key="5">
    <source>
        <dbReference type="ARBA" id="ARBA00023224"/>
    </source>
</evidence>
<dbReference type="FunFam" id="1.10.287.950:FF:000001">
    <property type="entry name" value="Methyl-accepting chemotaxis sensory transducer"/>
    <property type="match status" value="1"/>
</dbReference>
<gene>
    <name evidence="11" type="ORF">SAMN05421647_10468</name>
</gene>
<feature type="transmembrane region" description="Helical" evidence="8">
    <location>
        <begin position="35"/>
        <end position="55"/>
    </location>
</feature>
<evidence type="ECO:0000259" key="9">
    <source>
        <dbReference type="PROSITE" id="PS50111"/>
    </source>
</evidence>
<evidence type="ECO:0000256" key="7">
    <source>
        <dbReference type="PROSITE-ProRule" id="PRU00284"/>
    </source>
</evidence>
<comment type="subcellular location">
    <subcellularLocation>
        <location evidence="1">Membrane</location>
        <topology evidence="1">Multi-pass membrane protein</topology>
    </subcellularLocation>
</comment>
<dbReference type="RefSeq" id="WP_076462706.1">
    <property type="nucleotide sequence ID" value="NZ_FTMN01000004.1"/>
</dbReference>
<dbReference type="SMART" id="SM00283">
    <property type="entry name" value="MA"/>
    <property type="match status" value="1"/>
</dbReference>
<protein>
    <submittedName>
        <fullName evidence="11">Methyl-accepting chemotaxis protein</fullName>
    </submittedName>
</protein>
<feature type="transmembrane region" description="Helical" evidence="8">
    <location>
        <begin position="192"/>
        <end position="216"/>
    </location>
</feature>
<keyword evidence="2 8" id="KW-0812">Transmembrane</keyword>
<dbReference type="STRING" id="49186.SAMN05421647_10468"/>
<dbReference type="AlphaFoldDB" id="A0A1N6S725"/>
<dbReference type="EMBL" id="FTMN01000004">
    <property type="protein sequence ID" value="SIQ36889.1"/>
    <property type="molecule type" value="Genomic_DNA"/>
</dbReference>
<dbReference type="GO" id="GO:0007165">
    <property type="term" value="P:signal transduction"/>
    <property type="evidence" value="ECO:0007669"/>
    <property type="project" value="UniProtKB-KW"/>
</dbReference>
<dbReference type="Gene3D" id="1.10.287.950">
    <property type="entry name" value="Methyl-accepting chemotaxis protein"/>
    <property type="match status" value="1"/>
</dbReference>
<keyword evidence="4 8" id="KW-0472">Membrane</keyword>
<dbReference type="PROSITE" id="PS50111">
    <property type="entry name" value="CHEMOTAXIS_TRANSDUC_2"/>
    <property type="match status" value="1"/>
</dbReference>
<dbReference type="Gene3D" id="1.20.120.30">
    <property type="entry name" value="Aspartate receptor, ligand-binding domain"/>
    <property type="match status" value="1"/>
</dbReference>
<keyword evidence="5 7" id="KW-0807">Transducer</keyword>
<dbReference type="InterPro" id="IPR003660">
    <property type="entry name" value="HAMP_dom"/>
</dbReference>
<dbReference type="InterPro" id="IPR004089">
    <property type="entry name" value="MCPsignal_dom"/>
</dbReference>
<evidence type="ECO:0000313" key="12">
    <source>
        <dbReference type="Proteomes" id="UP000186895"/>
    </source>
</evidence>
<dbReference type="InterPro" id="IPR029095">
    <property type="entry name" value="NarX-like_N"/>
</dbReference>
<accession>A0A1N6S725</accession>
<name>A0A1N6S725_9GAMM</name>